<dbReference type="InterPro" id="IPR023398">
    <property type="entry name" value="TIF_eIF4e-like"/>
</dbReference>
<keyword evidence="8" id="KW-1185">Reference proteome</keyword>
<evidence type="ECO:0000256" key="1">
    <source>
        <dbReference type="ARBA" id="ARBA00022540"/>
    </source>
</evidence>
<comment type="similarity">
    <text evidence="5">Belongs to the eukaryotic initiation factor 4E family.</text>
</comment>
<evidence type="ECO:0000256" key="4">
    <source>
        <dbReference type="ARBA" id="ARBA00022917"/>
    </source>
</evidence>
<dbReference type="EMBL" id="REGN01003293">
    <property type="protein sequence ID" value="RNA23398.1"/>
    <property type="molecule type" value="Genomic_DNA"/>
</dbReference>
<proteinExistence type="inferred from homology"/>
<dbReference type="Proteomes" id="UP000276133">
    <property type="component" value="Unassembled WGS sequence"/>
</dbReference>
<gene>
    <name evidence="7" type="ORF">BpHYR1_050735</name>
</gene>
<feature type="region of interest" description="Disordered" evidence="6">
    <location>
        <begin position="197"/>
        <end position="222"/>
    </location>
</feature>
<dbReference type="GO" id="GO:0000340">
    <property type="term" value="F:RNA 7-methylguanosine cap binding"/>
    <property type="evidence" value="ECO:0007669"/>
    <property type="project" value="TreeGrafter"/>
</dbReference>
<dbReference type="GO" id="GO:0016281">
    <property type="term" value="C:eukaryotic translation initiation factor 4F complex"/>
    <property type="evidence" value="ECO:0007669"/>
    <property type="project" value="TreeGrafter"/>
</dbReference>
<reference evidence="7 8" key="1">
    <citation type="journal article" date="2018" name="Sci. Rep.">
        <title>Genomic signatures of local adaptation to the degree of environmental predictability in rotifers.</title>
        <authorList>
            <person name="Franch-Gras L."/>
            <person name="Hahn C."/>
            <person name="Garcia-Roger E.M."/>
            <person name="Carmona M.J."/>
            <person name="Serra M."/>
            <person name="Gomez A."/>
        </authorList>
    </citation>
    <scope>NUCLEOTIDE SEQUENCE [LARGE SCALE GENOMIC DNA]</scope>
    <source>
        <strain evidence="7">HYR1</strain>
    </source>
</reference>
<dbReference type="GO" id="GO:0003743">
    <property type="term" value="F:translation initiation factor activity"/>
    <property type="evidence" value="ECO:0007669"/>
    <property type="project" value="UniProtKB-KW"/>
</dbReference>
<name>A0A3M7RJC3_BRAPC</name>
<dbReference type="InterPro" id="IPR001040">
    <property type="entry name" value="TIF_eIF_4E"/>
</dbReference>
<dbReference type="PANTHER" id="PTHR11960:SF66">
    <property type="entry name" value="EUKARYOTIC TRANSLATION INITIATION FACTOR 4E TYPE 3"/>
    <property type="match status" value="1"/>
</dbReference>
<dbReference type="Pfam" id="PF01652">
    <property type="entry name" value="IF4E"/>
    <property type="match status" value="1"/>
</dbReference>
<dbReference type="SUPFAM" id="SSF55418">
    <property type="entry name" value="eIF4e-like"/>
    <property type="match status" value="1"/>
</dbReference>
<comment type="caution">
    <text evidence="7">The sequence shown here is derived from an EMBL/GenBank/DDBJ whole genome shotgun (WGS) entry which is preliminary data.</text>
</comment>
<dbReference type="GO" id="GO:0006417">
    <property type="term" value="P:regulation of translation"/>
    <property type="evidence" value="ECO:0007669"/>
    <property type="project" value="UniProtKB-KW"/>
</dbReference>
<keyword evidence="4 5" id="KW-0648">Protein biosynthesis</keyword>
<dbReference type="OrthoDB" id="17977at2759"/>
<evidence type="ECO:0000256" key="6">
    <source>
        <dbReference type="SAM" id="MobiDB-lite"/>
    </source>
</evidence>
<evidence type="ECO:0000313" key="7">
    <source>
        <dbReference type="EMBL" id="RNA23398.1"/>
    </source>
</evidence>
<evidence type="ECO:0000256" key="2">
    <source>
        <dbReference type="ARBA" id="ARBA00022845"/>
    </source>
</evidence>
<accession>A0A3M7RJC3</accession>
<dbReference type="AlphaFoldDB" id="A0A3M7RJC3"/>
<feature type="compositionally biased region" description="Basic residues" evidence="6">
    <location>
        <begin position="206"/>
        <end position="222"/>
    </location>
</feature>
<dbReference type="Gene3D" id="3.30.760.10">
    <property type="entry name" value="RNA Cap, Translation Initiation Factor Eif4e"/>
    <property type="match status" value="1"/>
</dbReference>
<dbReference type="PANTHER" id="PTHR11960">
    <property type="entry name" value="EUKARYOTIC TRANSLATION INITIATION FACTOR 4E RELATED"/>
    <property type="match status" value="1"/>
</dbReference>
<organism evidence="7 8">
    <name type="scientific">Brachionus plicatilis</name>
    <name type="common">Marine rotifer</name>
    <name type="synonym">Brachionus muelleri</name>
    <dbReference type="NCBI Taxonomy" id="10195"/>
    <lineage>
        <taxon>Eukaryota</taxon>
        <taxon>Metazoa</taxon>
        <taxon>Spiralia</taxon>
        <taxon>Gnathifera</taxon>
        <taxon>Rotifera</taxon>
        <taxon>Eurotatoria</taxon>
        <taxon>Monogononta</taxon>
        <taxon>Pseudotrocha</taxon>
        <taxon>Ploima</taxon>
        <taxon>Brachionidae</taxon>
        <taxon>Brachionus</taxon>
    </lineage>
</organism>
<evidence type="ECO:0000256" key="5">
    <source>
        <dbReference type="RuleBase" id="RU004374"/>
    </source>
</evidence>
<keyword evidence="3 5" id="KW-0694">RNA-binding</keyword>
<keyword evidence="1 5" id="KW-0396">Initiation factor</keyword>
<evidence type="ECO:0000313" key="8">
    <source>
        <dbReference type="Proteomes" id="UP000276133"/>
    </source>
</evidence>
<sequence>MFNSQEGPELETNLEEHICSDDNQDYELESQWTWWIDKNEGLSTGLDYQKNLHKIGEFSTVKTFWSYFNNLPDVSSIECGFSYHLMKGDLRPVRENNEIANGGQFKIKCNTEFSSEVWLEILMAVIGEKLSELLDENDDFIGIRFGRRKREDTIQIWNSDASKVSKNKIINRIEELLPKKIDSYEYKSFKDLNKQYEDEFSERNRHQNRHQNRHKNSKKRSS</sequence>
<keyword evidence="2" id="KW-0810">Translation regulation</keyword>
<dbReference type="STRING" id="10195.A0A3M7RJC3"/>
<evidence type="ECO:0000256" key="3">
    <source>
        <dbReference type="ARBA" id="ARBA00022884"/>
    </source>
</evidence>
<protein>
    <submittedName>
        <fullName evidence="7">Eukaryotic translation initiation factor 4E type 3-like</fullName>
    </submittedName>
</protein>